<organism evidence="2 3">
    <name type="scientific">Macrophomina phaseolina</name>
    <dbReference type="NCBI Taxonomy" id="35725"/>
    <lineage>
        <taxon>Eukaryota</taxon>
        <taxon>Fungi</taxon>
        <taxon>Dikarya</taxon>
        <taxon>Ascomycota</taxon>
        <taxon>Pezizomycotina</taxon>
        <taxon>Dothideomycetes</taxon>
        <taxon>Dothideomycetes incertae sedis</taxon>
        <taxon>Botryosphaeriales</taxon>
        <taxon>Botryosphaeriaceae</taxon>
        <taxon>Macrophomina</taxon>
    </lineage>
</organism>
<comment type="caution">
    <text evidence="2">The sequence shown here is derived from an EMBL/GenBank/DDBJ whole genome shotgun (WGS) entry which is preliminary data.</text>
</comment>
<keyword evidence="3" id="KW-1185">Reference proteome</keyword>
<dbReference type="Proteomes" id="UP000774617">
    <property type="component" value="Unassembled WGS sequence"/>
</dbReference>
<reference evidence="2 3" key="1">
    <citation type="journal article" date="2021" name="Nat. Commun.">
        <title>Genetic determinants of endophytism in the Arabidopsis root mycobiome.</title>
        <authorList>
            <person name="Mesny F."/>
            <person name="Miyauchi S."/>
            <person name="Thiergart T."/>
            <person name="Pickel B."/>
            <person name="Atanasova L."/>
            <person name="Karlsson M."/>
            <person name="Huettel B."/>
            <person name="Barry K.W."/>
            <person name="Haridas S."/>
            <person name="Chen C."/>
            <person name="Bauer D."/>
            <person name="Andreopoulos W."/>
            <person name="Pangilinan J."/>
            <person name="LaButti K."/>
            <person name="Riley R."/>
            <person name="Lipzen A."/>
            <person name="Clum A."/>
            <person name="Drula E."/>
            <person name="Henrissat B."/>
            <person name="Kohler A."/>
            <person name="Grigoriev I.V."/>
            <person name="Martin F.M."/>
            <person name="Hacquard S."/>
        </authorList>
    </citation>
    <scope>NUCLEOTIDE SEQUENCE [LARGE SCALE GENOMIC DNA]</scope>
    <source>
        <strain evidence="2 3">MPI-SDFR-AT-0080</strain>
    </source>
</reference>
<proteinExistence type="predicted"/>
<feature type="non-terminal residue" evidence="2">
    <location>
        <position position="1"/>
    </location>
</feature>
<evidence type="ECO:0000313" key="2">
    <source>
        <dbReference type="EMBL" id="KAH7010952.1"/>
    </source>
</evidence>
<evidence type="ECO:0000313" key="3">
    <source>
        <dbReference type="Proteomes" id="UP000774617"/>
    </source>
</evidence>
<dbReference type="EMBL" id="JAGTJR010000098">
    <property type="protein sequence ID" value="KAH7010952.1"/>
    <property type="molecule type" value="Genomic_DNA"/>
</dbReference>
<protein>
    <submittedName>
        <fullName evidence="2">Uncharacterized protein</fullName>
    </submittedName>
</protein>
<sequence length="215" mass="22733">PNRSCNRRTSCTTAAINSPCLLAPTARTTLYRTFARVVRARNLTTSSPLTFMMSNNRRSSAGGNVAVNMTICVSALANSPNSCNFGRKLPRPSNAVWHSSTTIRSNRCRLLNRSKNPPNALVAADSGVTKTTDASSGRRLSHSAAVMPARRHRSTMFSLNEFNGTTTTVVPCSPTAAAHNAGIMNATLLPAPVPITTNNGLRPSTTASTASSCTP</sequence>
<accession>A0ABQ8FQ71</accession>
<name>A0ABQ8FQ71_9PEZI</name>
<gene>
    <name evidence="2" type="ORF">B0J12DRAFT_778797</name>
</gene>
<feature type="region of interest" description="Disordered" evidence="1">
    <location>
        <begin position="112"/>
        <end position="143"/>
    </location>
</feature>
<evidence type="ECO:0000256" key="1">
    <source>
        <dbReference type="SAM" id="MobiDB-lite"/>
    </source>
</evidence>